<evidence type="ECO:0000259" key="1">
    <source>
        <dbReference type="SMART" id="SM00717"/>
    </source>
</evidence>
<feature type="domain" description="Myb-like" evidence="1">
    <location>
        <begin position="9"/>
        <end position="56"/>
    </location>
</feature>
<dbReference type="InterPro" id="IPR009057">
    <property type="entry name" value="Homeodomain-like_sf"/>
</dbReference>
<gene>
    <name evidence="2" type="ORF">HINF_LOCUS15448</name>
    <name evidence="3" type="ORF">HINF_LOCUS3257</name>
</gene>
<dbReference type="AlphaFoldDB" id="A0AA86NXF8"/>
<accession>A0AA86NXF8</accession>
<reference evidence="3 4" key="2">
    <citation type="submission" date="2024-07" db="EMBL/GenBank/DDBJ databases">
        <authorList>
            <person name="Akdeniz Z."/>
        </authorList>
    </citation>
    <scope>NUCLEOTIDE SEQUENCE [LARGE SCALE GENOMIC DNA]</scope>
</reference>
<keyword evidence="4" id="KW-1185">Reference proteome</keyword>
<comment type="caution">
    <text evidence="2">The sequence shown here is derived from an EMBL/GenBank/DDBJ whole genome shotgun (WGS) entry which is preliminary data.</text>
</comment>
<dbReference type="EMBL" id="CATOUU010000386">
    <property type="protein sequence ID" value="CAI9927803.1"/>
    <property type="molecule type" value="Genomic_DNA"/>
</dbReference>
<sequence length="100" mass="12024">MSANPNPKQQLSWQEQEIQQFLACYQVYGDDFHSYTQHLNRSYSQIKSFFHNWLKKQPTDIQCKFKVRGGYHKVYRNNVTVNDLDQKVIQLKFIGRKPQK</sequence>
<dbReference type="InterPro" id="IPR001005">
    <property type="entry name" value="SANT/Myb"/>
</dbReference>
<organism evidence="2">
    <name type="scientific">Hexamita inflata</name>
    <dbReference type="NCBI Taxonomy" id="28002"/>
    <lineage>
        <taxon>Eukaryota</taxon>
        <taxon>Metamonada</taxon>
        <taxon>Diplomonadida</taxon>
        <taxon>Hexamitidae</taxon>
        <taxon>Hexamitinae</taxon>
        <taxon>Hexamita</taxon>
    </lineage>
</organism>
<dbReference type="EMBL" id="CAXDID020000006">
    <property type="protein sequence ID" value="CAL5975288.1"/>
    <property type="molecule type" value="Genomic_DNA"/>
</dbReference>
<proteinExistence type="predicted"/>
<dbReference type="Pfam" id="PF00249">
    <property type="entry name" value="Myb_DNA-binding"/>
    <property type="match status" value="1"/>
</dbReference>
<protein>
    <submittedName>
        <fullName evidence="2">SANT/Myb domain</fullName>
    </submittedName>
    <submittedName>
        <fullName evidence="3">SANT/Myb_domain</fullName>
    </submittedName>
</protein>
<evidence type="ECO:0000313" key="2">
    <source>
        <dbReference type="EMBL" id="CAI9927803.1"/>
    </source>
</evidence>
<evidence type="ECO:0000313" key="3">
    <source>
        <dbReference type="EMBL" id="CAL5975288.1"/>
    </source>
</evidence>
<dbReference type="Proteomes" id="UP001642409">
    <property type="component" value="Unassembled WGS sequence"/>
</dbReference>
<name>A0AA86NXF8_9EUKA</name>
<evidence type="ECO:0000313" key="4">
    <source>
        <dbReference type="Proteomes" id="UP001642409"/>
    </source>
</evidence>
<reference evidence="2" key="1">
    <citation type="submission" date="2023-06" db="EMBL/GenBank/DDBJ databases">
        <authorList>
            <person name="Kurt Z."/>
        </authorList>
    </citation>
    <scope>NUCLEOTIDE SEQUENCE</scope>
</reference>
<dbReference type="SUPFAM" id="SSF46689">
    <property type="entry name" value="Homeodomain-like"/>
    <property type="match status" value="1"/>
</dbReference>
<dbReference type="Gene3D" id="1.10.10.60">
    <property type="entry name" value="Homeodomain-like"/>
    <property type="match status" value="1"/>
</dbReference>
<dbReference type="SMART" id="SM00717">
    <property type="entry name" value="SANT"/>
    <property type="match status" value="1"/>
</dbReference>